<accession>V8G8F2</accession>
<reference evidence="1 2" key="1">
    <citation type="submission" date="2013-11" db="EMBL/GenBank/DDBJ databases">
        <title>Genomic analysis of Pelistega sp. HM-7.</title>
        <authorList>
            <person name="Kumbhare S.V."/>
            <person name="Shetty S.A."/>
            <person name="Sharma O."/>
            <person name="Dhotre D.P."/>
        </authorList>
    </citation>
    <scope>NUCLEOTIDE SEQUENCE [LARGE SCALE GENOMIC DNA]</scope>
    <source>
        <strain evidence="1 2">HM-7</strain>
    </source>
</reference>
<dbReference type="InterPro" id="IPR005262">
    <property type="entry name" value="MJ1255-like"/>
</dbReference>
<dbReference type="OrthoDB" id="9793805at2"/>
<sequence length="347" mass="39124">MRILYGVQATGNGHITRARVMLPALKAQGFEVDFLFSGRSLDAYFDMDIFGHYQTRKGFTFAGSHCSINWLKTIQQAEILNFYHDVQSLALTKYDLVITDFEPVSAWAAKIKKIPSVGLAHQYALAFGLPGLKFTPGIGHILRTFAPAKYPIGVHWDHFGQTIIPPLIHLNHETPTREDDVILVYLPFEAEKGLFQWLGQVPNQRFVVYSKSIVTEQISPNIVVKPLSRETFPVDFADCQGVISNTGFGLCSEAMVLGKKILTFPIKGQIEQRSNAEVLKQLNRAMVIDDYDVNILQQWLKQPSVPKAQLPDVATEVAKWLAKGELDQRKNLVDSLWEQTKDIQLSR</sequence>
<dbReference type="NCBIfam" id="TIGR00661">
    <property type="entry name" value="MJ1255"/>
    <property type="match status" value="1"/>
</dbReference>
<organism evidence="1 2">
    <name type="scientific">Pelistega indica</name>
    <dbReference type="NCBI Taxonomy" id="1414851"/>
    <lineage>
        <taxon>Bacteria</taxon>
        <taxon>Pseudomonadati</taxon>
        <taxon>Pseudomonadota</taxon>
        <taxon>Betaproteobacteria</taxon>
        <taxon>Burkholderiales</taxon>
        <taxon>Alcaligenaceae</taxon>
        <taxon>Pelistega</taxon>
    </lineage>
</organism>
<name>V8G8F2_9BURK</name>
<dbReference type="Pfam" id="PF13528">
    <property type="entry name" value="Glyco_trans_1_3"/>
    <property type="match status" value="2"/>
</dbReference>
<dbReference type="Gene3D" id="3.40.50.2000">
    <property type="entry name" value="Glycogen Phosphorylase B"/>
    <property type="match status" value="1"/>
</dbReference>
<dbReference type="RefSeq" id="WP_023950515.1">
    <property type="nucleotide sequence ID" value="NZ_AYSV01000071.1"/>
</dbReference>
<gene>
    <name evidence="1" type="ORF">V757_05370</name>
</gene>
<keyword evidence="1" id="KW-0808">Transferase</keyword>
<evidence type="ECO:0000313" key="2">
    <source>
        <dbReference type="Proteomes" id="UP000018766"/>
    </source>
</evidence>
<comment type="caution">
    <text evidence="1">The sequence shown here is derived from an EMBL/GenBank/DDBJ whole genome shotgun (WGS) entry which is preliminary data.</text>
</comment>
<dbReference type="EMBL" id="AYSV01000071">
    <property type="protein sequence ID" value="ETD72233.1"/>
    <property type="molecule type" value="Genomic_DNA"/>
</dbReference>
<dbReference type="AlphaFoldDB" id="V8G8F2"/>
<dbReference type="Proteomes" id="UP000018766">
    <property type="component" value="Unassembled WGS sequence"/>
</dbReference>
<dbReference type="PATRIC" id="fig|1414851.3.peg.1084"/>
<proteinExistence type="predicted"/>
<evidence type="ECO:0000313" key="1">
    <source>
        <dbReference type="EMBL" id="ETD72233.1"/>
    </source>
</evidence>
<protein>
    <submittedName>
        <fullName evidence="1">Glycosyl transferase</fullName>
    </submittedName>
</protein>
<dbReference type="GO" id="GO:0016740">
    <property type="term" value="F:transferase activity"/>
    <property type="evidence" value="ECO:0007669"/>
    <property type="project" value="UniProtKB-KW"/>
</dbReference>
<keyword evidence="2" id="KW-1185">Reference proteome</keyword>
<dbReference type="SUPFAM" id="SSF53756">
    <property type="entry name" value="UDP-Glycosyltransferase/glycogen phosphorylase"/>
    <property type="match status" value="1"/>
</dbReference>